<evidence type="ECO:0000256" key="6">
    <source>
        <dbReference type="HAMAP-Rule" id="MF_01114"/>
    </source>
</evidence>
<evidence type="ECO:0000259" key="9">
    <source>
        <dbReference type="Pfam" id="PF21982"/>
    </source>
</evidence>
<dbReference type="InterPro" id="IPR003783">
    <property type="entry name" value="Regulatory_RecX"/>
</dbReference>
<gene>
    <name evidence="6" type="primary">recX</name>
    <name evidence="10" type="ORF">CBF30_03685</name>
</gene>
<keyword evidence="5 6" id="KW-0963">Cytoplasm</keyword>
<name>A0A430AJT0_9ENTE</name>
<feature type="domain" description="RecX first three-helical" evidence="9">
    <location>
        <begin position="61"/>
        <end position="99"/>
    </location>
</feature>
<feature type="domain" description="RecX second three-helical" evidence="7">
    <location>
        <begin position="106"/>
        <end position="147"/>
    </location>
</feature>
<dbReference type="HAMAP" id="MF_01114">
    <property type="entry name" value="RecX"/>
    <property type="match status" value="1"/>
</dbReference>
<evidence type="ECO:0000259" key="7">
    <source>
        <dbReference type="Pfam" id="PF02631"/>
    </source>
</evidence>
<dbReference type="RefSeq" id="WP_126822871.1">
    <property type="nucleotide sequence ID" value="NZ_JBHLWU010000001.1"/>
</dbReference>
<accession>A0A430AJT0</accession>
<dbReference type="OrthoDB" id="5421057at2"/>
<dbReference type="NCBIfam" id="NF010733">
    <property type="entry name" value="PRK14135.1"/>
    <property type="match status" value="1"/>
</dbReference>
<dbReference type="InterPro" id="IPR036388">
    <property type="entry name" value="WH-like_DNA-bd_sf"/>
</dbReference>
<sequence length="266" mass="31237">MEQIEKVTKRKRSGYTLVLTSGRKLFVSEDVFVRYRLLKGKELEETLIKEIEETSALDQGYQLALNYLSYQLRSEKEIRKYLLEKEIPSFMIGPVIEKLREIRLVDDQVYAESYVRTMIRTSDKGPAVVMQQLRKKGIEEQTSAEALLLYTNDSQQENATALAKKLEKRYRQKSHQEKLNKMKQGLMLKGFKQEIIQAALASISVEKDSQQEAELLEQLGDKLWERNVRLDLPKRKQKVIRSLFQKGFDYELIQQFIEKKELEHEG</sequence>
<dbReference type="GO" id="GO:0005737">
    <property type="term" value="C:cytoplasm"/>
    <property type="evidence" value="ECO:0007669"/>
    <property type="project" value="UniProtKB-SubCell"/>
</dbReference>
<feature type="domain" description="RecX third three-helical" evidence="8">
    <location>
        <begin position="211"/>
        <end position="257"/>
    </location>
</feature>
<proteinExistence type="inferred from homology"/>
<dbReference type="Gene3D" id="1.10.10.10">
    <property type="entry name" value="Winged helix-like DNA-binding domain superfamily/Winged helix DNA-binding domain"/>
    <property type="match status" value="4"/>
</dbReference>
<evidence type="ECO:0000256" key="2">
    <source>
        <dbReference type="ARBA" id="ARBA00004496"/>
    </source>
</evidence>
<evidence type="ECO:0000256" key="1">
    <source>
        <dbReference type="ARBA" id="ARBA00003529"/>
    </source>
</evidence>
<dbReference type="Pfam" id="PF02631">
    <property type="entry name" value="RecX_HTH2"/>
    <property type="match status" value="1"/>
</dbReference>
<dbReference type="EMBL" id="NGJZ01000001">
    <property type="protein sequence ID" value="RSU08351.1"/>
    <property type="molecule type" value="Genomic_DNA"/>
</dbReference>
<evidence type="ECO:0000256" key="4">
    <source>
        <dbReference type="ARBA" id="ARBA00018111"/>
    </source>
</evidence>
<organism evidence="10 11">
    <name type="scientific">Vagococcus entomophilus</name>
    <dbReference type="NCBI Taxonomy" id="1160095"/>
    <lineage>
        <taxon>Bacteria</taxon>
        <taxon>Bacillati</taxon>
        <taxon>Bacillota</taxon>
        <taxon>Bacilli</taxon>
        <taxon>Lactobacillales</taxon>
        <taxon>Enterococcaceae</taxon>
        <taxon>Vagococcus</taxon>
    </lineage>
</organism>
<evidence type="ECO:0000259" key="8">
    <source>
        <dbReference type="Pfam" id="PF21981"/>
    </source>
</evidence>
<comment type="subcellular location">
    <subcellularLocation>
        <location evidence="2 6">Cytoplasm</location>
    </subcellularLocation>
</comment>
<dbReference type="Pfam" id="PF21981">
    <property type="entry name" value="RecX_HTH3"/>
    <property type="match status" value="2"/>
</dbReference>
<dbReference type="InterPro" id="IPR053926">
    <property type="entry name" value="RecX_HTH_1st"/>
</dbReference>
<evidence type="ECO:0000256" key="3">
    <source>
        <dbReference type="ARBA" id="ARBA00009695"/>
    </source>
</evidence>
<evidence type="ECO:0000313" key="10">
    <source>
        <dbReference type="EMBL" id="RSU08351.1"/>
    </source>
</evidence>
<reference evidence="10 11" key="1">
    <citation type="submission" date="2017-05" db="EMBL/GenBank/DDBJ databases">
        <title>Vagococcus spp. assemblies.</title>
        <authorList>
            <person name="Gulvik C.A."/>
        </authorList>
    </citation>
    <scope>NUCLEOTIDE SEQUENCE [LARGE SCALE GENOMIC DNA]</scope>
    <source>
        <strain evidence="10 11">DSM 24756</strain>
    </source>
</reference>
<dbReference type="InterPro" id="IPR053925">
    <property type="entry name" value="RecX_HTH_3rd"/>
</dbReference>
<dbReference type="Proteomes" id="UP000288669">
    <property type="component" value="Unassembled WGS sequence"/>
</dbReference>
<comment type="caution">
    <text evidence="10">The sequence shown here is derived from an EMBL/GenBank/DDBJ whole genome shotgun (WGS) entry which is preliminary data.</text>
</comment>
<evidence type="ECO:0000256" key="5">
    <source>
        <dbReference type="ARBA" id="ARBA00022490"/>
    </source>
</evidence>
<dbReference type="AlphaFoldDB" id="A0A430AJT0"/>
<dbReference type="Pfam" id="PF21982">
    <property type="entry name" value="RecX_HTH1"/>
    <property type="match status" value="1"/>
</dbReference>
<protein>
    <recommendedName>
        <fullName evidence="4 6">Regulatory protein RecX</fullName>
    </recommendedName>
</protein>
<keyword evidence="11" id="KW-1185">Reference proteome</keyword>
<dbReference type="PANTHER" id="PTHR33602:SF1">
    <property type="entry name" value="REGULATORY PROTEIN RECX FAMILY PROTEIN"/>
    <property type="match status" value="1"/>
</dbReference>
<dbReference type="InterPro" id="IPR053924">
    <property type="entry name" value="RecX_HTH_2nd"/>
</dbReference>
<dbReference type="PANTHER" id="PTHR33602">
    <property type="entry name" value="REGULATORY PROTEIN RECX FAMILY PROTEIN"/>
    <property type="match status" value="1"/>
</dbReference>
<feature type="domain" description="RecX third three-helical" evidence="8">
    <location>
        <begin position="154"/>
        <end position="200"/>
    </location>
</feature>
<evidence type="ECO:0000313" key="11">
    <source>
        <dbReference type="Proteomes" id="UP000288669"/>
    </source>
</evidence>
<comment type="similarity">
    <text evidence="3 6">Belongs to the RecX family.</text>
</comment>
<dbReference type="GO" id="GO:0006282">
    <property type="term" value="P:regulation of DNA repair"/>
    <property type="evidence" value="ECO:0007669"/>
    <property type="project" value="UniProtKB-UniRule"/>
</dbReference>
<comment type="function">
    <text evidence="1 6">Modulates RecA activity.</text>
</comment>